<dbReference type="Pfam" id="PF00577">
    <property type="entry name" value="Usher"/>
    <property type="match status" value="1"/>
</dbReference>
<evidence type="ECO:0000256" key="8">
    <source>
        <dbReference type="ARBA" id="ARBA00023237"/>
    </source>
</evidence>
<dbReference type="GO" id="GO:0009279">
    <property type="term" value="C:cell outer membrane"/>
    <property type="evidence" value="ECO:0007669"/>
    <property type="project" value="UniProtKB-SubCell"/>
</dbReference>
<dbReference type="InterPro" id="IPR025885">
    <property type="entry name" value="PapC_N"/>
</dbReference>
<evidence type="ECO:0000256" key="6">
    <source>
        <dbReference type="ARBA" id="ARBA00022729"/>
    </source>
</evidence>
<reference evidence="12 13" key="1">
    <citation type="submission" date="2020-04" db="EMBL/GenBank/DDBJ databases">
        <authorList>
            <person name="Depoorter E."/>
        </authorList>
    </citation>
    <scope>NUCLEOTIDE SEQUENCE [LARGE SCALE GENOMIC DNA]</scope>
    <source>
        <strain evidence="12 13">BCC0132</strain>
    </source>
</reference>
<dbReference type="Pfam" id="PF13954">
    <property type="entry name" value="PapC_N"/>
    <property type="match status" value="1"/>
</dbReference>
<dbReference type="SUPFAM" id="SSF141729">
    <property type="entry name" value="FimD N-terminal domain-like"/>
    <property type="match status" value="1"/>
</dbReference>
<dbReference type="EMBL" id="CABWIK020000056">
    <property type="protein sequence ID" value="CAB3974268.1"/>
    <property type="molecule type" value="Genomic_DNA"/>
</dbReference>
<dbReference type="InterPro" id="IPR037224">
    <property type="entry name" value="PapC_N_sf"/>
</dbReference>
<dbReference type="GO" id="GO:0009297">
    <property type="term" value="P:pilus assembly"/>
    <property type="evidence" value="ECO:0007669"/>
    <property type="project" value="InterPro"/>
</dbReference>
<comment type="subcellular location">
    <subcellularLocation>
        <location evidence="1">Cell outer membrane</location>
        <topology evidence="1">Multi-pass membrane protein</topology>
    </subcellularLocation>
</comment>
<evidence type="ECO:0000256" key="7">
    <source>
        <dbReference type="ARBA" id="ARBA00023136"/>
    </source>
</evidence>
<dbReference type="PANTHER" id="PTHR30451">
    <property type="entry name" value="OUTER MEMBRANE USHER PROTEIN"/>
    <property type="match status" value="1"/>
</dbReference>
<dbReference type="Gene3D" id="3.10.20.410">
    <property type="match status" value="1"/>
</dbReference>
<feature type="domain" description="PapC-like C-terminal" evidence="10">
    <location>
        <begin position="780"/>
        <end position="843"/>
    </location>
</feature>
<evidence type="ECO:0000256" key="2">
    <source>
        <dbReference type="ARBA" id="ARBA00008064"/>
    </source>
</evidence>
<gene>
    <name evidence="12" type="ORF">BCO9919_06177</name>
</gene>
<dbReference type="InterPro" id="IPR042186">
    <property type="entry name" value="FimD_plug_dom"/>
</dbReference>
<dbReference type="InterPro" id="IPR043142">
    <property type="entry name" value="PapC-like_C_sf"/>
</dbReference>
<evidence type="ECO:0000256" key="9">
    <source>
        <dbReference type="SAM" id="SignalP"/>
    </source>
</evidence>
<evidence type="ECO:0000259" key="11">
    <source>
        <dbReference type="Pfam" id="PF13954"/>
    </source>
</evidence>
<evidence type="ECO:0000256" key="5">
    <source>
        <dbReference type="ARBA" id="ARBA00022692"/>
    </source>
</evidence>
<evidence type="ECO:0000259" key="10">
    <source>
        <dbReference type="Pfam" id="PF13953"/>
    </source>
</evidence>
<evidence type="ECO:0000256" key="4">
    <source>
        <dbReference type="ARBA" id="ARBA00022452"/>
    </source>
</evidence>
<proteinExistence type="inferred from homology"/>
<dbReference type="InterPro" id="IPR000015">
    <property type="entry name" value="Fimb_usher"/>
</dbReference>
<dbReference type="Gene3D" id="2.60.40.3110">
    <property type="match status" value="1"/>
</dbReference>
<feature type="signal peptide" evidence="9">
    <location>
        <begin position="1"/>
        <end position="41"/>
    </location>
</feature>
<evidence type="ECO:0000256" key="3">
    <source>
        <dbReference type="ARBA" id="ARBA00022448"/>
    </source>
</evidence>
<keyword evidence="6 9" id="KW-0732">Signal</keyword>
<accession>A0A6J5JSE8</accession>
<feature type="chain" id="PRO_5026808335" evidence="9">
    <location>
        <begin position="42"/>
        <end position="861"/>
    </location>
</feature>
<organism evidence="12 13">
    <name type="scientific">Burkholderia cenocepacia</name>
    <dbReference type="NCBI Taxonomy" id="95486"/>
    <lineage>
        <taxon>Bacteria</taxon>
        <taxon>Pseudomonadati</taxon>
        <taxon>Pseudomonadota</taxon>
        <taxon>Betaproteobacteria</taxon>
        <taxon>Burkholderiales</taxon>
        <taxon>Burkholderiaceae</taxon>
        <taxon>Burkholderia</taxon>
        <taxon>Burkholderia cepacia complex</taxon>
    </lineage>
</organism>
<dbReference type="Gene3D" id="2.60.40.2070">
    <property type="match status" value="1"/>
</dbReference>
<dbReference type="Pfam" id="PF13953">
    <property type="entry name" value="PapC_C"/>
    <property type="match status" value="1"/>
</dbReference>
<dbReference type="PANTHER" id="PTHR30451:SF8">
    <property type="entry name" value="FIMBRIAL USHER PROTEIN"/>
    <property type="match status" value="1"/>
</dbReference>
<comment type="similarity">
    <text evidence="2">Belongs to the fimbrial export usher family.</text>
</comment>
<sequence>MRLDRAARRVRPQRESNAYRNGTAASLLMVLASAYPSRAHAQTATPPDTASAVQATTTETTFDPASVDAAFNFDTSILQQRGLDPQIADYFRTMPRYRPGRSRVVVYVNDIRRGRINTWFDENGALCFDRAFLDAAGMVVPDAKYAIPGDAESDTCYDFARAFPGTDVALKPGREEVRLVVPTTALRQAVADFSGYSRGGNAALLNYELMTLRSEASGMPGSNFLSLNTEIGVNAGDWILRSRAYSQRQDNSGFQSRHLYAYGQRTWLRWGATLQAGQINIANSVLTGAPLTGIQVFPDAALSKQERNIVMVEGVAQSQARVEVRQAGGLIYTTVVPVGPFSLTDLPLLNDSNDLEVTVIESDGARRSFVVPAASIGAGALGQRPGYAFALGKRRNLDGNKARNPWVASASGNWALGKRGNVGVAALFAPGYQAASWGVDMRVSQSSSVKLQQRMSLQATKSGTEIEVSGIFGGLHENLSMSFSSAYQSNGYRTLDDFTVDVGRTGFAASRYRSRHTAALAWSDARLGGLTFGYAFTNQQNGERTQRLNLSWGKSFAFGTVSLNVERDLSPRREDRYYGSRAYDRPGNTYYASLSIPFGKRSVRTYASNASGYTRFGASYSERIGDNLNYSVNVDRNTRDRSNAVAGQMAATPRIAQVNLGFSDTGKRARSYYAGASGGVVLHANGVTLSPYPVQDTFGIVSASGVSNVKINTPQGPVWTDLWGRAVVPRLSAYSSNRVEVMTHTLPRNVDIGNGTRQVDPGRGSVNRIDFELARVRRVLLNARDADGNPLPAGAYVLDGRQRYVGMVLEQGQVFLNNGAGDEVLQVALPDGRQCRLQYALPEPSGSGALFESADARCILQ</sequence>
<evidence type="ECO:0000313" key="12">
    <source>
        <dbReference type="EMBL" id="CAB3974268.1"/>
    </source>
</evidence>
<keyword evidence="3" id="KW-0813">Transport</keyword>
<keyword evidence="4" id="KW-1134">Transmembrane beta strand</keyword>
<name>A0A6J5JSE8_9BURK</name>
<evidence type="ECO:0000256" key="1">
    <source>
        <dbReference type="ARBA" id="ARBA00004571"/>
    </source>
</evidence>
<dbReference type="InterPro" id="IPR025949">
    <property type="entry name" value="PapC-like_C"/>
</dbReference>
<keyword evidence="8" id="KW-0998">Cell outer membrane</keyword>
<protein>
    <submittedName>
        <fullName evidence="12">Fimbrial protein</fullName>
    </submittedName>
</protein>
<keyword evidence="5" id="KW-0812">Transmembrane</keyword>
<keyword evidence="7" id="KW-0472">Membrane</keyword>
<dbReference type="Gene3D" id="2.60.40.2610">
    <property type="entry name" value="Outer membrane usher protein FimD, plug domain"/>
    <property type="match status" value="1"/>
</dbReference>
<dbReference type="GO" id="GO:0015473">
    <property type="term" value="F:fimbrial usher porin activity"/>
    <property type="evidence" value="ECO:0007669"/>
    <property type="project" value="InterPro"/>
</dbReference>
<dbReference type="Proteomes" id="UP000494322">
    <property type="component" value="Unassembled WGS sequence"/>
</dbReference>
<evidence type="ECO:0000313" key="13">
    <source>
        <dbReference type="Proteomes" id="UP000494322"/>
    </source>
</evidence>
<dbReference type="AlphaFoldDB" id="A0A6J5JSE8"/>
<dbReference type="RefSeq" id="WP_175240527.1">
    <property type="nucleotide sequence ID" value="NZ_CABWIK020000056.1"/>
</dbReference>
<feature type="domain" description="PapC N-terminal" evidence="11">
    <location>
        <begin position="72"/>
        <end position="209"/>
    </location>
</feature>